<dbReference type="PANTHER" id="PTHR43899:SF13">
    <property type="entry name" value="RH59310P"/>
    <property type="match status" value="1"/>
</dbReference>
<organism evidence="4 5">
    <name type="scientific">Massarina eburnea CBS 473.64</name>
    <dbReference type="NCBI Taxonomy" id="1395130"/>
    <lineage>
        <taxon>Eukaryota</taxon>
        <taxon>Fungi</taxon>
        <taxon>Dikarya</taxon>
        <taxon>Ascomycota</taxon>
        <taxon>Pezizomycotina</taxon>
        <taxon>Dothideomycetes</taxon>
        <taxon>Pleosporomycetidae</taxon>
        <taxon>Pleosporales</taxon>
        <taxon>Massarineae</taxon>
        <taxon>Massarinaceae</taxon>
        <taxon>Massarina</taxon>
    </lineage>
</organism>
<dbReference type="SUPFAM" id="SSF51735">
    <property type="entry name" value="NAD(P)-binding Rossmann-fold domains"/>
    <property type="match status" value="1"/>
</dbReference>
<keyword evidence="5" id="KW-1185">Reference proteome</keyword>
<dbReference type="PRINTS" id="PR00081">
    <property type="entry name" value="GDHRDH"/>
</dbReference>
<evidence type="ECO:0000313" key="4">
    <source>
        <dbReference type="EMBL" id="KAF2645648.1"/>
    </source>
</evidence>
<dbReference type="InterPro" id="IPR036291">
    <property type="entry name" value="NAD(P)-bd_dom_sf"/>
</dbReference>
<keyword evidence="3" id="KW-0472">Membrane</keyword>
<protein>
    <submittedName>
        <fullName evidence="4">NAD(P)-binding protein</fullName>
    </submittedName>
</protein>
<dbReference type="Gene3D" id="3.40.50.720">
    <property type="entry name" value="NAD(P)-binding Rossmann-like Domain"/>
    <property type="match status" value="1"/>
</dbReference>
<keyword evidence="3" id="KW-1133">Transmembrane helix</keyword>
<evidence type="ECO:0000256" key="2">
    <source>
        <dbReference type="ARBA" id="ARBA00023002"/>
    </source>
</evidence>
<accession>A0A6A6SGT4</accession>
<proteinExistence type="inferred from homology"/>
<name>A0A6A6SGT4_9PLEO</name>
<sequence>MIFSILSNGGLAIIGIYVFYQIYRFYAFYFRIPATPLQAYKRKEGASWALISGSSGGIGYATAHHLLSLGFGVIIFAHEEILQAEARLRKDFPNGNIKAFSFNCMTASISDIENLVQQVKSLTITILVNNVGSIPQTHPAMRPFADFDPTTGIDDTISLNAGFMTHLTRLMVPYLKANASPRSLILNLSSASYVGLPYMALYSATKAYIIGLSVSNNREFRVLGIPIDVLAIVPGDVHSMNNRLGVTPGSPSAIQFAGHVVGRVDEAVRREMSVVVPYWKHALEMAILEWLPESVRVREMTKVVVGKRDAWAREYKTL</sequence>
<dbReference type="InterPro" id="IPR002347">
    <property type="entry name" value="SDR_fam"/>
</dbReference>
<feature type="transmembrane region" description="Helical" evidence="3">
    <location>
        <begin position="6"/>
        <end position="23"/>
    </location>
</feature>
<reference evidence="4" key="1">
    <citation type="journal article" date="2020" name="Stud. Mycol.">
        <title>101 Dothideomycetes genomes: a test case for predicting lifestyles and emergence of pathogens.</title>
        <authorList>
            <person name="Haridas S."/>
            <person name="Albert R."/>
            <person name="Binder M."/>
            <person name="Bloem J."/>
            <person name="Labutti K."/>
            <person name="Salamov A."/>
            <person name="Andreopoulos B."/>
            <person name="Baker S."/>
            <person name="Barry K."/>
            <person name="Bills G."/>
            <person name="Bluhm B."/>
            <person name="Cannon C."/>
            <person name="Castanera R."/>
            <person name="Culley D."/>
            <person name="Daum C."/>
            <person name="Ezra D."/>
            <person name="Gonzalez J."/>
            <person name="Henrissat B."/>
            <person name="Kuo A."/>
            <person name="Liang C."/>
            <person name="Lipzen A."/>
            <person name="Lutzoni F."/>
            <person name="Magnuson J."/>
            <person name="Mondo S."/>
            <person name="Nolan M."/>
            <person name="Ohm R."/>
            <person name="Pangilinan J."/>
            <person name="Park H.-J."/>
            <person name="Ramirez L."/>
            <person name="Alfaro M."/>
            <person name="Sun H."/>
            <person name="Tritt A."/>
            <person name="Yoshinaga Y."/>
            <person name="Zwiers L.-H."/>
            <person name="Turgeon B."/>
            <person name="Goodwin S."/>
            <person name="Spatafora J."/>
            <person name="Crous P."/>
            <person name="Grigoriev I."/>
        </authorList>
    </citation>
    <scope>NUCLEOTIDE SEQUENCE</scope>
    <source>
        <strain evidence="4">CBS 473.64</strain>
    </source>
</reference>
<dbReference type="AlphaFoldDB" id="A0A6A6SGT4"/>
<keyword evidence="3" id="KW-0812">Transmembrane</keyword>
<dbReference type="Pfam" id="PF00106">
    <property type="entry name" value="adh_short"/>
    <property type="match status" value="1"/>
</dbReference>
<dbReference type="PANTHER" id="PTHR43899">
    <property type="entry name" value="RH59310P"/>
    <property type="match status" value="1"/>
</dbReference>
<comment type="similarity">
    <text evidence="1">Belongs to the short-chain dehydrogenases/reductases (SDR) family.</text>
</comment>
<evidence type="ECO:0000256" key="3">
    <source>
        <dbReference type="SAM" id="Phobius"/>
    </source>
</evidence>
<dbReference type="EMBL" id="MU006777">
    <property type="protein sequence ID" value="KAF2645648.1"/>
    <property type="molecule type" value="Genomic_DNA"/>
</dbReference>
<dbReference type="Proteomes" id="UP000799753">
    <property type="component" value="Unassembled WGS sequence"/>
</dbReference>
<evidence type="ECO:0000313" key="5">
    <source>
        <dbReference type="Proteomes" id="UP000799753"/>
    </source>
</evidence>
<evidence type="ECO:0000256" key="1">
    <source>
        <dbReference type="ARBA" id="ARBA00006484"/>
    </source>
</evidence>
<dbReference type="GO" id="GO:0016491">
    <property type="term" value="F:oxidoreductase activity"/>
    <property type="evidence" value="ECO:0007669"/>
    <property type="project" value="UniProtKB-KW"/>
</dbReference>
<keyword evidence="2" id="KW-0560">Oxidoreductase</keyword>
<gene>
    <name evidence="4" type="ORF">P280DRAFT_125903</name>
</gene>
<dbReference type="GO" id="GO:0005783">
    <property type="term" value="C:endoplasmic reticulum"/>
    <property type="evidence" value="ECO:0007669"/>
    <property type="project" value="TreeGrafter"/>
</dbReference>
<dbReference type="OrthoDB" id="47007at2759"/>
<dbReference type="InterPro" id="IPR051019">
    <property type="entry name" value="VLCFA-Steroid_DH"/>
</dbReference>